<protein>
    <submittedName>
        <fullName evidence="1">Uncharacterized protein</fullName>
    </submittedName>
</protein>
<reference evidence="1 2" key="1">
    <citation type="submission" date="2019-05" db="EMBL/GenBank/DDBJ databases">
        <title>Draft genome sequence of Pelagicola sp. DSW4-44.</title>
        <authorList>
            <person name="Oh J."/>
        </authorList>
    </citation>
    <scope>NUCLEOTIDE SEQUENCE [LARGE SCALE GENOMIC DNA]</scope>
    <source>
        <strain evidence="1 2">DSW4-44</strain>
    </source>
</reference>
<evidence type="ECO:0000313" key="1">
    <source>
        <dbReference type="EMBL" id="TLP60456.1"/>
    </source>
</evidence>
<name>A0ABY2UXW8_9RHOB</name>
<gene>
    <name evidence="1" type="ORF">FEE96_16500</name>
</gene>
<dbReference type="EMBL" id="VAUA01000008">
    <property type="protein sequence ID" value="TLP60456.1"/>
    <property type="molecule type" value="Genomic_DNA"/>
</dbReference>
<accession>A0ABY2UXW8</accession>
<proteinExistence type="predicted"/>
<dbReference type="Proteomes" id="UP000305041">
    <property type="component" value="Unassembled WGS sequence"/>
</dbReference>
<keyword evidence="2" id="KW-1185">Reference proteome</keyword>
<organism evidence="1 2">
    <name type="scientific">Parasedimentitalea maritima</name>
    <dbReference type="NCBI Taxonomy" id="2578117"/>
    <lineage>
        <taxon>Bacteria</taxon>
        <taxon>Pseudomonadati</taxon>
        <taxon>Pseudomonadota</taxon>
        <taxon>Alphaproteobacteria</taxon>
        <taxon>Rhodobacterales</taxon>
        <taxon>Paracoccaceae</taxon>
        <taxon>Parasedimentitalea</taxon>
    </lineage>
</organism>
<evidence type="ECO:0000313" key="2">
    <source>
        <dbReference type="Proteomes" id="UP000305041"/>
    </source>
</evidence>
<comment type="caution">
    <text evidence="1">The sequence shown here is derived from an EMBL/GenBank/DDBJ whole genome shotgun (WGS) entry which is preliminary data.</text>
</comment>
<sequence length="136" mass="15255">MTNPAVADVYEYTFEQGHIAKPTPTRVVIELDAYQRIGKLLKVEIPGVVTQPGPLTVKRNNIRVASVQWQGRDYKFTPEAMQKGASGRGGNYGVNWYNHGFSVFLNKKSMKALTRSVDVRWQPISSEKSGICVRLD</sequence>